<dbReference type="GO" id="GO:0006412">
    <property type="term" value="P:translation"/>
    <property type="evidence" value="ECO:0007669"/>
    <property type="project" value="UniProtKB-UniRule"/>
</dbReference>
<dbReference type="GO" id="GO:0070681">
    <property type="term" value="P:glutaminyl-tRNAGln biosynthesis via transamidation"/>
    <property type="evidence" value="ECO:0007669"/>
    <property type="project" value="TreeGrafter"/>
</dbReference>
<dbReference type="GO" id="GO:0050566">
    <property type="term" value="F:asparaginyl-tRNA synthase (glutamine-hydrolyzing) activity"/>
    <property type="evidence" value="ECO:0007669"/>
    <property type="project" value="RHEA"/>
</dbReference>
<dbReference type="AlphaFoldDB" id="A0A2I9DKN8"/>
<accession>A0A2I9DKN8</accession>
<dbReference type="GO" id="GO:0005524">
    <property type="term" value="F:ATP binding"/>
    <property type="evidence" value="ECO:0007669"/>
    <property type="project" value="UniProtKB-KW"/>
</dbReference>
<comment type="subunit">
    <text evidence="1">Heterotrimer of A, B and C subunits.</text>
</comment>
<dbReference type="Pfam" id="PF02686">
    <property type="entry name" value="GatC"/>
    <property type="match status" value="1"/>
</dbReference>
<dbReference type="PANTHER" id="PTHR15004">
    <property type="entry name" value="GLUTAMYL-TRNA(GLN) AMIDOTRANSFERASE SUBUNIT C, MITOCHONDRIAL"/>
    <property type="match status" value="1"/>
</dbReference>
<dbReference type="EC" id="6.3.5.-" evidence="1"/>
<comment type="caution">
    <text evidence="2">The sequence shown here is derived from an EMBL/GenBank/DDBJ whole genome shotgun (WGS) entry which is preliminary data.</text>
</comment>
<dbReference type="Gene3D" id="1.10.20.60">
    <property type="entry name" value="Glu-tRNAGln amidotransferase C subunit, N-terminal domain"/>
    <property type="match status" value="1"/>
</dbReference>
<keyword evidence="1" id="KW-0436">Ligase</keyword>
<dbReference type="GO" id="GO:0050567">
    <property type="term" value="F:glutaminyl-tRNA synthase (glutamine-hydrolyzing) activity"/>
    <property type="evidence" value="ECO:0007669"/>
    <property type="project" value="UniProtKB-UniRule"/>
</dbReference>
<reference evidence="3" key="1">
    <citation type="submission" date="2018-01" db="EMBL/GenBank/DDBJ databases">
        <title>Draft Genome Sequence of the Radioresistant Bacterium Deinococcus aerius TR0125, Isolated from the Higher Atmosphere above Japan.</title>
        <authorList>
            <person name="Satoh K."/>
            <person name="Arai H."/>
            <person name="Sanzen T."/>
            <person name="Kawaguchi Y."/>
            <person name="Hayashi H."/>
            <person name="Yokobori S."/>
            <person name="Yamagishi A."/>
            <person name="Oono Y."/>
            <person name="Narumi I."/>
        </authorList>
    </citation>
    <scope>NUCLEOTIDE SEQUENCE [LARGE SCALE GENOMIC DNA]</scope>
    <source>
        <strain evidence="3">TR0125</strain>
    </source>
</reference>
<gene>
    <name evidence="1" type="primary">gatC</name>
    <name evidence="2" type="ORF">DAERI_040221</name>
</gene>
<protein>
    <recommendedName>
        <fullName evidence="1">Aspartyl/glutamyl-tRNA(Asn/Gln) amidotransferase subunit C</fullName>
        <shortName evidence="1">Asp/Glu-ADT subunit C</shortName>
        <ecNumber evidence="1">6.3.5.-</ecNumber>
    </recommendedName>
</protein>
<dbReference type="InterPro" id="IPR003837">
    <property type="entry name" value="GatC"/>
</dbReference>
<evidence type="ECO:0000313" key="3">
    <source>
        <dbReference type="Proteomes" id="UP000236569"/>
    </source>
</evidence>
<keyword evidence="2" id="KW-0808">Transferase</keyword>
<evidence type="ECO:0000313" key="2">
    <source>
        <dbReference type="EMBL" id="GBF05461.1"/>
    </source>
</evidence>
<comment type="catalytic activity">
    <reaction evidence="1">
        <text>L-aspartyl-tRNA(Asn) + L-glutamine + ATP + H2O = L-asparaginyl-tRNA(Asn) + L-glutamate + ADP + phosphate + 2 H(+)</text>
        <dbReference type="Rhea" id="RHEA:14513"/>
        <dbReference type="Rhea" id="RHEA-COMP:9674"/>
        <dbReference type="Rhea" id="RHEA-COMP:9677"/>
        <dbReference type="ChEBI" id="CHEBI:15377"/>
        <dbReference type="ChEBI" id="CHEBI:15378"/>
        <dbReference type="ChEBI" id="CHEBI:29985"/>
        <dbReference type="ChEBI" id="CHEBI:30616"/>
        <dbReference type="ChEBI" id="CHEBI:43474"/>
        <dbReference type="ChEBI" id="CHEBI:58359"/>
        <dbReference type="ChEBI" id="CHEBI:78515"/>
        <dbReference type="ChEBI" id="CHEBI:78516"/>
        <dbReference type="ChEBI" id="CHEBI:456216"/>
    </reaction>
</comment>
<dbReference type="NCBIfam" id="TIGR00135">
    <property type="entry name" value="gatC"/>
    <property type="match status" value="1"/>
</dbReference>
<dbReference type="Proteomes" id="UP000236569">
    <property type="component" value="Unassembled WGS sequence"/>
</dbReference>
<comment type="function">
    <text evidence="1">Allows the formation of correctly charged Asn-tRNA(Asn) or Gln-tRNA(Gln) through the transamidation of misacylated Asp-tRNA(Asn) or Glu-tRNA(Gln) in organisms which lack either or both of asparaginyl-tRNA or glutaminyl-tRNA synthetases. The reaction takes place in the presence of glutamine and ATP through an activated phospho-Asp-tRNA(Asn) or phospho-Glu-tRNA(Gln).</text>
</comment>
<dbReference type="GO" id="GO:0006450">
    <property type="term" value="P:regulation of translational fidelity"/>
    <property type="evidence" value="ECO:0007669"/>
    <property type="project" value="InterPro"/>
</dbReference>
<dbReference type="GO" id="GO:0016740">
    <property type="term" value="F:transferase activity"/>
    <property type="evidence" value="ECO:0007669"/>
    <property type="project" value="UniProtKB-KW"/>
</dbReference>
<organism evidence="2 3">
    <name type="scientific">Deinococcus aerius</name>
    <dbReference type="NCBI Taxonomy" id="200253"/>
    <lineage>
        <taxon>Bacteria</taxon>
        <taxon>Thermotogati</taxon>
        <taxon>Deinococcota</taxon>
        <taxon>Deinococci</taxon>
        <taxon>Deinococcales</taxon>
        <taxon>Deinococcaceae</taxon>
        <taxon>Deinococcus</taxon>
    </lineage>
</organism>
<dbReference type="SUPFAM" id="SSF141000">
    <property type="entry name" value="Glu-tRNAGln amidotransferase C subunit"/>
    <property type="match status" value="1"/>
</dbReference>
<keyword evidence="1" id="KW-0648">Protein biosynthesis</keyword>
<comment type="catalytic activity">
    <reaction evidence="1">
        <text>L-glutamyl-tRNA(Gln) + L-glutamine + ATP + H2O = L-glutaminyl-tRNA(Gln) + L-glutamate + ADP + phosphate + H(+)</text>
        <dbReference type="Rhea" id="RHEA:17521"/>
        <dbReference type="Rhea" id="RHEA-COMP:9681"/>
        <dbReference type="Rhea" id="RHEA-COMP:9684"/>
        <dbReference type="ChEBI" id="CHEBI:15377"/>
        <dbReference type="ChEBI" id="CHEBI:15378"/>
        <dbReference type="ChEBI" id="CHEBI:29985"/>
        <dbReference type="ChEBI" id="CHEBI:30616"/>
        <dbReference type="ChEBI" id="CHEBI:43474"/>
        <dbReference type="ChEBI" id="CHEBI:58359"/>
        <dbReference type="ChEBI" id="CHEBI:78520"/>
        <dbReference type="ChEBI" id="CHEBI:78521"/>
        <dbReference type="ChEBI" id="CHEBI:456216"/>
    </reaction>
</comment>
<keyword evidence="1" id="KW-0067">ATP-binding</keyword>
<dbReference type="PANTHER" id="PTHR15004:SF0">
    <property type="entry name" value="GLUTAMYL-TRNA(GLN) AMIDOTRANSFERASE SUBUNIT C, MITOCHONDRIAL"/>
    <property type="match status" value="1"/>
</dbReference>
<comment type="similarity">
    <text evidence="1">Belongs to the GatC family.</text>
</comment>
<evidence type="ECO:0000256" key="1">
    <source>
        <dbReference type="HAMAP-Rule" id="MF_00122"/>
    </source>
</evidence>
<dbReference type="InterPro" id="IPR036113">
    <property type="entry name" value="Asp/Glu-ADT_sf_sub_c"/>
</dbReference>
<sequence>MIDAVMIDAAEVEHLARLARLELTPGERETMRADLNAILGYFQQLSAVDTSGVEEMQRPVDLVNVLREDEPGAVFSRDVVEALAPETEGGFVRVPRTVEAE</sequence>
<keyword evidence="1" id="KW-0547">Nucleotide-binding</keyword>
<name>A0A2I9DKN8_9DEIO</name>
<dbReference type="HAMAP" id="MF_00122">
    <property type="entry name" value="GatC"/>
    <property type="match status" value="1"/>
</dbReference>
<dbReference type="EMBL" id="BFAG01000004">
    <property type="protein sequence ID" value="GBF05461.1"/>
    <property type="molecule type" value="Genomic_DNA"/>
</dbReference>
<proteinExistence type="inferred from homology"/>
<keyword evidence="3" id="KW-1185">Reference proteome</keyword>